<feature type="region of interest" description="Disordered" evidence="1">
    <location>
        <begin position="197"/>
        <end position="238"/>
    </location>
</feature>
<feature type="transmembrane region" description="Helical" evidence="2">
    <location>
        <begin position="168"/>
        <end position="188"/>
    </location>
</feature>
<evidence type="ECO:0000313" key="4">
    <source>
        <dbReference type="EMBL" id="NEK57629.1"/>
    </source>
</evidence>
<evidence type="ECO:0000313" key="5">
    <source>
        <dbReference type="Proteomes" id="UP000470246"/>
    </source>
</evidence>
<dbReference type="Pfam" id="PF13399">
    <property type="entry name" value="LytR_C"/>
    <property type="match status" value="1"/>
</dbReference>
<feature type="domain" description="LytR/CpsA/Psr regulator C-terminal" evidence="3">
    <location>
        <begin position="242"/>
        <end position="302"/>
    </location>
</feature>
<feature type="compositionally biased region" description="Basic and acidic residues" evidence="1">
    <location>
        <begin position="127"/>
        <end position="144"/>
    </location>
</feature>
<name>A0A7K3VYC8_9ACTN</name>
<keyword evidence="2" id="KW-0472">Membrane</keyword>
<evidence type="ECO:0000256" key="1">
    <source>
        <dbReference type="SAM" id="MobiDB-lite"/>
    </source>
</evidence>
<evidence type="ECO:0000256" key="2">
    <source>
        <dbReference type="SAM" id="Phobius"/>
    </source>
</evidence>
<comment type="caution">
    <text evidence="4">The sequence shown here is derived from an EMBL/GenBank/DDBJ whole genome shotgun (WGS) entry which is preliminary data.</text>
</comment>
<organism evidence="4 5">
    <name type="scientific">Geodermatophilus sabuli</name>
    <dbReference type="NCBI Taxonomy" id="1564158"/>
    <lineage>
        <taxon>Bacteria</taxon>
        <taxon>Bacillati</taxon>
        <taxon>Actinomycetota</taxon>
        <taxon>Actinomycetes</taxon>
        <taxon>Geodermatophilales</taxon>
        <taxon>Geodermatophilaceae</taxon>
        <taxon>Geodermatophilus</taxon>
    </lineage>
</organism>
<dbReference type="InterPro" id="IPR027381">
    <property type="entry name" value="LytR/CpsA/Psr_C"/>
</dbReference>
<proteinExistence type="predicted"/>
<evidence type="ECO:0000259" key="3">
    <source>
        <dbReference type="Pfam" id="PF13399"/>
    </source>
</evidence>
<feature type="compositionally biased region" description="Acidic residues" evidence="1">
    <location>
        <begin position="83"/>
        <end position="98"/>
    </location>
</feature>
<keyword evidence="2" id="KW-1133">Transmembrane helix</keyword>
<keyword evidence="5" id="KW-1185">Reference proteome</keyword>
<sequence length="337" mass="34299">MPVEPAGRPGRPLSTRPAEAAPGYRDWTSPSRSKEAPLVAPPATEAIPDREIPRGSGSGTPHRALAPSTELIPDRGSSAQADGWDDDWDDPVEDEGDRDDAADRGRPALSGPETGPSTGVVGGRAAFRAERQAAEAERRKEARRSGAATSAVPDDDGQRRGASGVRRAATGLLAVAVVALLVLGVYGFTASDAQEAGRSQQSAPTSSTATSPAAPSSALPPLDVAPLPGVEEPAPAGAPARAPVTVLNATGISGLAADVAAAIGTGGWESPGVGQYQGGDVALTTVYFTAGDEAQRQAALALIEQYPQISGPAERFFEVPDVAAPGLVLVTTGEWRP</sequence>
<gene>
    <name evidence="4" type="ORF">GCU56_07065</name>
</gene>
<keyword evidence="2" id="KW-0812">Transmembrane</keyword>
<dbReference type="RefSeq" id="WP_163480822.1">
    <property type="nucleotide sequence ID" value="NZ_JAAGWF010000008.1"/>
</dbReference>
<protein>
    <recommendedName>
        <fullName evidence="3">LytR/CpsA/Psr regulator C-terminal domain-containing protein</fullName>
    </recommendedName>
</protein>
<accession>A0A7K3VYC8</accession>
<reference evidence="4 5" key="1">
    <citation type="submission" date="2020-02" db="EMBL/GenBank/DDBJ databases">
        <title>Geodermatophilus sabuli CPCC 205279 I12A-02694.</title>
        <authorList>
            <person name="Jiang Z."/>
        </authorList>
    </citation>
    <scope>NUCLEOTIDE SEQUENCE [LARGE SCALE GENOMIC DNA]</scope>
    <source>
        <strain evidence="4 5">I12A-02694</strain>
    </source>
</reference>
<dbReference type="Proteomes" id="UP000470246">
    <property type="component" value="Unassembled WGS sequence"/>
</dbReference>
<dbReference type="Gene3D" id="3.30.70.2390">
    <property type="match status" value="1"/>
</dbReference>
<feature type="region of interest" description="Disordered" evidence="1">
    <location>
        <begin position="1"/>
        <end position="163"/>
    </location>
</feature>
<dbReference type="EMBL" id="JAAGWF010000008">
    <property type="protein sequence ID" value="NEK57629.1"/>
    <property type="molecule type" value="Genomic_DNA"/>
</dbReference>
<feature type="compositionally biased region" description="Low complexity" evidence="1">
    <location>
        <begin position="202"/>
        <end position="238"/>
    </location>
</feature>
<dbReference type="AlphaFoldDB" id="A0A7K3VYC8"/>